<name>A0A9P9H167_FUSSL</name>
<dbReference type="Pfam" id="PF09350">
    <property type="entry name" value="DJC28_CD"/>
    <property type="match status" value="1"/>
</dbReference>
<sequence>MRSLLPSATALILLSAFVSADKPLIGDLEAYNRGYLGEFSSQTFQSSDIVAPLFQVNTFDPNLIDNSGYIFLTLEYRGKGGPAIFSSKDLSLVYADLKYQRAFDARAQERQGFQYLTFIEGGFCHIFDNTYQKKWTVTVDGLGGTEADIHEFQFTTTGTAIMSVYQDVRFNLTVLGGAMDGWLSDSVFQEVELETNRVTNVWRASNHFNLNDTLLEYNPETTFRGGEGFDWFHLDSVFKTKDGHYLVSSRALSAIALLRAEDLNPRWILGGKRNQFKDLSDGNATNFAHQYNARFVQGNESRLSFFDNQVRETGACSQGNCSRGVVLELDYEEMTVKLLHEFYHPQGISSDSGGSVQGLDNGNFLVGWGANPGITEHLPNGTMAMDIQRGVMPHDHEDQVDMDMSVYRAWKMEWDGRPPWGPSIASVSPGNVTTDATIYLSWNGDTKVARWEVYAGEDEKNVTTSRKVIGNSTRTGFETEILLEGFSHPKFARAAALDKDGEVLGLTATIDIASGEIHGNSSNESQKQEESAKNEEVKKEEPAPEKELGPMARRLEEATEEALFTGGRAGRRAVEDAGFSEELKERLLSKIADAKFKSEHAGAFTEAGLSSSAGEGTRHIASAQAWTGEENTADTVLRMLDDAKKPLAPGLRGKYQPPPVDMRLQREPTRSPGQKVATARDRVSTYVGTGAKDKAKNGMSEEEKEAWRKELRERFEPGARALPNTISGLAALANERIENAIARGQFKNIPRGKGIERDARADNPFIDTTEYIMNKMIQRQDMVPPWIEKQQELVKAAGAFRARLRNDWRRHVARMISSRGGSLQEQMRRAEEYAAAEEVHNPIARKKAEEEGVKEAPQVVGRPFRDTAWEQAEHAYHKLTIEHLNTLARSYNLMAPDLAKKPYYALERELNSCFADVAPTVAREIRDRAAGGTARSLGGTGHRAKQTGLLESLAGRGDNVRVHVEAEEKAYGLKQWWRDVWKKD</sequence>
<accession>A0A9P9H167</accession>
<proteinExistence type="predicted"/>
<keyword evidence="2" id="KW-0732">Signal</keyword>
<dbReference type="Pfam" id="PF14269">
    <property type="entry name" value="Arylsulfotran_2"/>
    <property type="match status" value="1"/>
</dbReference>
<keyword evidence="5" id="KW-1185">Reference proteome</keyword>
<dbReference type="EMBL" id="JAGTJS010000013">
    <property type="protein sequence ID" value="KAH7249205.1"/>
    <property type="molecule type" value="Genomic_DNA"/>
</dbReference>
<evidence type="ECO:0000259" key="3">
    <source>
        <dbReference type="Pfam" id="PF09350"/>
    </source>
</evidence>
<feature type="compositionally biased region" description="Basic and acidic residues" evidence="1">
    <location>
        <begin position="526"/>
        <end position="551"/>
    </location>
</feature>
<dbReference type="OrthoDB" id="5427350at2759"/>
<comment type="caution">
    <text evidence="4">The sequence shown here is derived from an EMBL/GenBank/DDBJ whole genome shotgun (WGS) entry which is preliminary data.</text>
</comment>
<evidence type="ECO:0000313" key="5">
    <source>
        <dbReference type="Proteomes" id="UP000736672"/>
    </source>
</evidence>
<reference evidence="4" key="1">
    <citation type="journal article" date="2021" name="Nat. Commun.">
        <title>Genetic determinants of endophytism in the Arabidopsis root mycobiome.</title>
        <authorList>
            <person name="Mesny F."/>
            <person name="Miyauchi S."/>
            <person name="Thiergart T."/>
            <person name="Pickel B."/>
            <person name="Atanasova L."/>
            <person name="Karlsson M."/>
            <person name="Huettel B."/>
            <person name="Barry K.W."/>
            <person name="Haridas S."/>
            <person name="Chen C."/>
            <person name="Bauer D."/>
            <person name="Andreopoulos W."/>
            <person name="Pangilinan J."/>
            <person name="LaButti K."/>
            <person name="Riley R."/>
            <person name="Lipzen A."/>
            <person name="Clum A."/>
            <person name="Drula E."/>
            <person name="Henrissat B."/>
            <person name="Kohler A."/>
            <person name="Grigoriev I.V."/>
            <person name="Martin F.M."/>
            <person name="Hacquard S."/>
        </authorList>
    </citation>
    <scope>NUCLEOTIDE SEQUENCE</scope>
    <source>
        <strain evidence="4">FSSC 5 MPI-SDFR-AT-0091</strain>
    </source>
</reference>
<evidence type="ECO:0000256" key="2">
    <source>
        <dbReference type="SAM" id="SignalP"/>
    </source>
</evidence>
<dbReference type="PANTHER" id="PTHR39394:SF1">
    <property type="entry name" value="DNAJ HOMOLOGUE SUBFAMILY C MEMBER 28 CONSERVED DOMAIN-CONTAINING PROTEIN"/>
    <property type="match status" value="1"/>
</dbReference>
<dbReference type="InterPro" id="IPR039535">
    <property type="entry name" value="ASST-like"/>
</dbReference>
<dbReference type="AlphaFoldDB" id="A0A9P9H167"/>
<feature type="signal peptide" evidence="2">
    <location>
        <begin position="1"/>
        <end position="20"/>
    </location>
</feature>
<protein>
    <submittedName>
        <fullName evidence="4">ASST-domain-containing protein</fullName>
    </submittedName>
</protein>
<dbReference type="PANTHER" id="PTHR39394">
    <property type="entry name" value="YALI0E31793P"/>
    <property type="match status" value="1"/>
</dbReference>
<evidence type="ECO:0000256" key="1">
    <source>
        <dbReference type="SAM" id="MobiDB-lite"/>
    </source>
</evidence>
<gene>
    <name evidence="4" type="ORF">B0J15DRAFT_400284</name>
</gene>
<dbReference type="Proteomes" id="UP000736672">
    <property type="component" value="Unassembled WGS sequence"/>
</dbReference>
<dbReference type="InterPro" id="IPR018961">
    <property type="entry name" value="DnaJ_homolog_subfam-C_membr-28"/>
</dbReference>
<feature type="chain" id="PRO_5040164556" evidence="2">
    <location>
        <begin position="21"/>
        <end position="984"/>
    </location>
</feature>
<feature type="region of interest" description="Disordered" evidence="1">
    <location>
        <begin position="647"/>
        <end position="681"/>
    </location>
</feature>
<feature type="region of interest" description="Disordered" evidence="1">
    <location>
        <begin position="515"/>
        <end position="551"/>
    </location>
</feature>
<feature type="domain" description="DnaJ homologue subfamily C member 28 conserved" evidence="3">
    <location>
        <begin position="732"/>
        <end position="801"/>
    </location>
</feature>
<organism evidence="4 5">
    <name type="scientific">Fusarium solani</name>
    <name type="common">Filamentous fungus</name>
    <dbReference type="NCBI Taxonomy" id="169388"/>
    <lineage>
        <taxon>Eukaryota</taxon>
        <taxon>Fungi</taxon>
        <taxon>Dikarya</taxon>
        <taxon>Ascomycota</taxon>
        <taxon>Pezizomycotina</taxon>
        <taxon>Sordariomycetes</taxon>
        <taxon>Hypocreomycetidae</taxon>
        <taxon>Hypocreales</taxon>
        <taxon>Nectriaceae</taxon>
        <taxon>Fusarium</taxon>
        <taxon>Fusarium solani species complex</taxon>
    </lineage>
</organism>
<evidence type="ECO:0000313" key="4">
    <source>
        <dbReference type="EMBL" id="KAH7249205.1"/>
    </source>
</evidence>